<keyword evidence="2" id="KW-1185">Reference proteome</keyword>
<accession>A0A1H1Z9Y3</accession>
<sequence length="209" mass="22197">MNIKTLTSTLGIALTCIAINAKAQKTINEGVATFSTTIQGQPAEAKQYFKADSSATTISFGPGTVKILTTAKHDYLAVILDIPVAGLKKAGIATPAEIEEGAANYPTFTFTPTTETKQISGFNCKKVTAKDNKSGKTYDIWITNDIVVPPTALPFYYASVGGYPVQYTAFQQGQETTITIKSITDGKAPAGTYAIAPDFEKVGMSDLHP</sequence>
<dbReference type="EMBL" id="LT629740">
    <property type="protein sequence ID" value="SDT30498.1"/>
    <property type="molecule type" value="Genomic_DNA"/>
</dbReference>
<dbReference type="OrthoDB" id="1467107at2"/>
<dbReference type="STRING" id="652787.SAMN05216490_3027"/>
<dbReference type="RefSeq" id="WP_091374414.1">
    <property type="nucleotide sequence ID" value="NZ_LT629740.1"/>
</dbReference>
<evidence type="ECO:0000313" key="1">
    <source>
        <dbReference type="EMBL" id="SDT30498.1"/>
    </source>
</evidence>
<gene>
    <name evidence="1" type="ORF">SAMN05216490_3027</name>
</gene>
<protein>
    <submittedName>
        <fullName evidence="1">GLPGLI family protein</fullName>
    </submittedName>
</protein>
<evidence type="ECO:0000313" key="2">
    <source>
        <dbReference type="Proteomes" id="UP000199679"/>
    </source>
</evidence>
<proteinExistence type="predicted"/>
<organism evidence="1 2">
    <name type="scientific">Mucilaginibacter mallensis</name>
    <dbReference type="NCBI Taxonomy" id="652787"/>
    <lineage>
        <taxon>Bacteria</taxon>
        <taxon>Pseudomonadati</taxon>
        <taxon>Bacteroidota</taxon>
        <taxon>Sphingobacteriia</taxon>
        <taxon>Sphingobacteriales</taxon>
        <taxon>Sphingobacteriaceae</taxon>
        <taxon>Mucilaginibacter</taxon>
    </lineage>
</organism>
<dbReference type="AlphaFoldDB" id="A0A1H1Z9Y3"/>
<name>A0A1H1Z9Y3_MUCMA</name>
<reference evidence="1 2" key="1">
    <citation type="submission" date="2016-10" db="EMBL/GenBank/DDBJ databases">
        <authorList>
            <person name="de Groot N.N."/>
        </authorList>
    </citation>
    <scope>NUCLEOTIDE SEQUENCE [LARGE SCALE GENOMIC DNA]</scope>
    <source>
        <strain evidence="1 2">MP1X4</strain>
    </source>
</reference>
<dbReference type="Proteomes" id="UP000199679">
    <property type="component" value="Chromosome I"/>
</dbReference>